<comment type="similarity">
    <text evidence="2 12">Belongs to the glycosyltransferase 28 family.</text>
</comment>
<dbReference type="EMBL" id="CAJHJG010002658">
    <property type="protein sequence ID" value="CAD6921852.1"/>
    <property type="molecule type" value="Genomic_DNA"/>
</dbReference>
<evidence type="ECO:0000256" key="1">
    <source>
        <dbReference type="ARBA" id="ARBA00004240"/>
    </source>
</evidence>
<evidence type="ECO:0000256" key="12">
    <source>
        <dbReference type="RuleBase" id="RU362128"/>
    </source>
</evidence>
<dbReference type="PANTHER" id="PTHR12867">
    <property type="entry name" value="GLYCOSYL TRANSFERASE-RELATED"/>
    <property type="match status" value="1"/>
</dbReference>
<evidence type="ECO:0000256" key="7">
    <source>
        <dbReference type="ARBA" id="ARBA00022679"/>
    </source>
</evidence>
<dbReference type="EMBL" id="LWDD02001269">
    <property type="protein sequence ID" value="KAE8250115.1"/>
    <property type="molecule type" value="Genomic_DNA"/>
</dbReference>
<gene>
    <name evidence="12" type="primary">ALG13</name>
    <name evidence="15" type="ORF">A4X03_0g6516</name>
    <name evidence="14" type="ORF">JKIAZH3_G4067</name>
</gene>
<comment type="catalytic activity">
    <reaction evidence="11">
        <text>an N-acetyl-alpha-D-glucosaminyl-diphospho-di-trans,poly-cis-dolichol + UDP-N-acetyl-alpha-D-glucosamine = an N,N'-diacetylchitobiosyl-diphospho-di-trans,poly-cis-dolichol + UDP + H(+)</text>
        <dbReference type="Rhea" id="RHEA:23380"/>
        <dbReference type="Rhea" id="RHEA-COMP:19507"/>
        <dbReference type="Rhea" id="RHEA-COMP:19510"/>
        <dbReference type="ChEBI" id="CHEBI:15378"/>
        <dbReference type="ChEBI" id="CHEBI:57269"/>
        <dbReference type="ChEBI" id="CHEBI:57705"/>
        <dbReference type="ChEBI" id="CHEBI:58223"/>
        <dbReference type="ChEBI" id="CHEBI:58427"/>
        <dbReference type="EC" id="2.4.1.141"/>
    </reaction>
</comment>
<reference evidence="15" key="1">
    <citation type="submission" date="2016-04" db="EMBL/GenBank/DDBJ databases">
        <authorList>
            <person name="Nguyen H.D."/>
            <person name="Kesanakurti P."/>
            <person name="Cullis J."/>
            <person name="Levesque C.A."/>
            <person name="Hambleton S."/>
        </authorList>
    </citation>
    <scope>NUCLEOTIDE SEQUENCE</scope>
    <source>
        <strain evidence="15">DAOMC 238032</strain>
    </source>
</reference>
<evidence type="ECO:0000313" key="16">
    <source>
        <dbReference type="Proteomes" id="UP000077671"/>
    </source>
</evidence>
<evidence type="ECO:0000256" key="8">
    <source>
        <dbReference type="ARBA" id="ARBA00022824"/>
    </source>
</evidence>
<evidence type="ECO:0000256" key="9">
    <source>
        <dbReference type="ARBA" id="ARBA00024804"/>
    </source>
</evidence>
<name>A0A177V3Z4_9BASI</name>
<feature type="domain" description="Glycosyl transferase family 28 C-terminal" evidence="13">
    <location>
        <begin position="5"/>
        <end position="135"/>
    </location>
</feature>
<dbReference type="GO" id="GO:0004577">
    <property type="term" value="F:N-acetylglucosaminyldiphosphodolichol N-acetylglucosaminyltransferase activity"/>
    <property type="evidence" value="ECO:0007669"/>
    <property type="project" value="UniProtKB-EC"/>
</dbReference>
<keyword evidence="17" id="KW-1185">Reference proteome</keyword>
<evidence type="ECO:0000256" key="11">
    <source>
        <dbReference type="ARBA" id="ARBA00048184"/>
    </source>
</evidence>
<dbReference type="Pfam" id="PF04101">
    <property type="entry name" value="Glyco_tran_28_C"/>
    <property type="match status" value="1"/>
</dbReference>
<dbReference type="GO" id="GO:0006488">
    <property type="term" value="P:dolichol-linked oligosaccharide biosynthetic process"/>
    <property type="evidence" value="ECO:0007669"/>
    <property type="project" value="InterPro"/>
</dbReference>
<accession>A0A177V3Z4</accession>
<comment type="subunit">
    <text evidence="3 12">Heterodimer with ALG14 to form a functional enzyme.</text>
</comment>
<evidence type="ECO:0000313" key="17">
    <source>
        <dbReference type="Proteomes" id="UP000836402"/>
    </source>
</evidence>
<evidence type="ECO:0000259" key="13">
    <source>
        <dbReference type="Pfam" id="PF04101"/>
    </source>
</evidence>
<dbReference type="Proteomes" id="UP000836402">
    <property type="component" value="Unassembled WGS sequence"/>
</dbReference>
<reference evidence="14" key="3">
    <citation type="submission" date="2020-10" db="EMBL/GenBank/DDBJ databases">
        <authorList>
            <person name="Sedaghatjoo S."/>
        </authorList>
    </citation>
    <scope>NUCLEOTIDE SEQUENCE</scope>
    <source>
        <strain evidence="14">AZH3</strain>
    </source>
</reference>
<evidence type="ECO:0000256" key="5">
    <source>
        <dbReference type="ARBA" id="ARBA00017468"/>
    </source>
</evidence>
<dbReference type="PANTHER" id="PTHR12867:SF6">
    <property type="entry name" value="N-ACETYLGLUCOSAMINYLDIPHOSPHODOLICHOL N-ACETYLGLUCOSAMINYLTRANSFERASE"/>
    <property type="match status" value="1"/>
</dbReference>
<dbReference type="InterPro" id="IPR039042">
    <property type="entry name" value="Alg13-like"/>
</dbReference>
<sequence>MKASILVTVGSTRFDALVNVVLHPAFLTALQVQEEEDEVDIHIQYGTSHINYSQLNLVPTSDSLSQQYSPSITLHLFPYTPSLTTLIQQATIVISHAGSGTILEVLRAKSSPSLIVVPNHTLMDDHQSELARALGKDRYLLVGRVPDGDIGLEEHARAFWEQVHQQLTSDKTHKQSTLKAFPSWSPQTFAQLVDDRLGFHA</sequence>
<comment type="caution">
    <text evidence="15">The sequence shown here is derived from an EMBL/GenBank/DDBJ whole genome shotgun (WGS) entry which is preliminary data.</text>
</comment>
<keyword evidence="8 12" id="KW-0256">Endoplasmic reticulum</keyword>
<protein>
    <recommendedName>
        <fullName evidence="5 12">UDP-N-acetylglucosamine transferase subunit ALG13</fullName>
        <ecNumber evidence="4 12">2.4.1.141</ecNumber>
    </recommendedName>
    <alternativeName>
        <fullName evidence="10 12">Asparagine-linked glycosylation protein 13</fullName>
    </alternativeName>
</protein>
<dbReference type="EC" id="2.4.1.141" evidence="4 12"/>
<dbReference type="Proteomes" id="UP000077671">
    <property type="component" value="Unassembled WGS sequence"/>
</dbReference>
<comment type="subcellular location">
    <subcellularLocation>
        <location evidence="1 12">Endoplasmic reticulum</location>
    </subcellularLocation>
</comment>
<proteinExistence type="inferred from homology"/>
<organism evidence="15 16">
    <name type="scientific">Tilletia caries</name>
    <name type="common">wheat bunt fungus</name>
    <dbReference type="NCBI Taxonomy" id="13290"/>
    <lineage>
        <taxon>Eukaryota</taxon>
        <taxon>Fungi</taxon>
        <taxon>Dikarya</taxon>
        <taxon>Basidiomycota</taxon>
        <taxon>Ustilaginomycotina</taxon>
        <taxon>Exobasidiomycetes</taxon>
        <taxon>Tilletiales</taxon>
        <taxon>Tilletiaceae</taxon>
        <taxon>Tilletia</taxon>
    </lineage>
</organism>
<evidence type="ECO:0000256" key="10">
    <source>
        <dbReference type="ARBA" id="ARBA00032061"/>
    </source>
</evidence>
<comment type="function">
    <text evidence="9 12">Involved in protein N-glycosylation. Essential for the second step of the dolichol-linked oligosaccharide pathway.</text>
</comment>
<keyword evidence="7 12" id="KW-0808">Transferase</keyword>
<reference evidence="15" key="2">
    <citation type="journal article" date="2019" name="IMA Fungus">
        <title>Genome sequencing and comparison of five Tilletia species to identify candidate genes for the detection of regulated species infecting wheat.</title>
        <authorList>
            <person name="Nguyen H.D.T."/>
            <person name="Sultana T."/>
            <person name="Kesanakurti P."/>
            <person name="Hambleton S."/>
        </authorList>
    </citation>
    <scope>NUCLEOTIDE SEQUENCE</scope>
    <source>
        <strain evidence="15">DAOMC 238032</strain>
    </source>
</reference>
<dbReference type="SUPFAM" id="SSF53756">
    <property type="entry name" value="UDP-Glycosyltransferase/glycogen phosphorylase"/>
    <property type="match status" value="1"/>
</dbReference>
<dbReference type="Gene3D" id="3.40.50.2000">
    <property type="entry name" value="Glycogen Phosphorylase B"/>
    <property type="match status" value="1"/>
</dbReference>
<dbReference type="AlphaFoldDB" id="A0A177V3Z4"/>
<evidence type="ECO:0000256" key="2">
    <source>
        <dbReference type="ARBA" id="ARBA00006962"/>
    </source>
</evidence>
<evidence type="ECO:0000256" key="6">
    <source>
        <dbReference type="ARBA" id="ARBA00022676"/>
    </source>
</evidence>
<dbReference type="InterPro" id="IPR007235">
    <property type="entry name" value="Glyco_trans_28_C"/>
</dbReference>
<keyword evidence="6 12" id="KW-0328">Glycosyltransferase</keyword>
<evidence type="ECO:0000256" key="3">
    <source>
        <dbReference type="ARBA" id="ARBA00011198"/>
    </source>
</evidence>
<evidence type="ECO:0000256" key="4">
    <source>
        <dbReference type="ARBA" id="ARBA00012614"/>
    </source>
</evidence>
<evidence type="ECO:0000313" key="15">
    <source>
        <dbReference type="EMBL" id="KAE8250115.1"/>
    </source>
</evidence>
<dbReference type="GO" id="GO:0005783">
    <property type="term" value="C:endoplasmic reticulum"/>
    <property type="evidence" value="ECO:0007669"/>
    <property type="project" value="UniProtKB-SubCell"/>
</dbReference>
<evidence type="ECO:0000313" key="14">
    <source>
        <dbReference type="EMBL" id="CAD6921852.1"/>
    </source>
</evidence>